<name>A0ABD3K2Y4_EUCGL</name>
<feature type="region of interest" description="Disordered" evidence="1">
    <location>
        <begin position="61"/>
        <end position="86"/>
    </location>
</feature>
<organism evidence="3 4">
    <name type="scientific">Eucalyptus globulus</name>
    <name type="common">Tasmanian blue gum</name>
    <dbReference type="NCBI Taxonomy" id="34317"/>
    <lineage>
        <taxon>Eukaryota</taxon>
        <taxon>Viridiplantae</taxon>
        <taxon>Streptophyta</taxon>
        <taxon>Embryophyta</taxon>
        <taxon>Tracheophyta</taxon>
        <taxon>Spermatophyta</taxon>
        <taxon>Magnoliopsida</taxon>
        <taxon>eudicotyledons</taxon>
        <taxon>Gunneridae</taxon>
        <taxon>Pentapetalae</taxon>
        <taxon>rosids</taxon>
        <taxon>malvids</taxon>
        <taxon>Myrtales</taxon>
        <taxon>Myrtaceae</taxon>
        <taxon>Myrtoideae</taxon>
        <taxon>Eucalypteae</taxon>
        <taxon>Eucalyptus</taxon>
    </lineage>
</organism>
<reference evidence="3 4" key="1">
    <citation type="submission" date="2024-11" db="EMBL/GenBank/DDBJ databases">
        <title>Chromosome-level genome assembly of Eucalyptus globulus Labill. provides insights into its genome evolution.</title>
        <authorList>
            <person name="Li X."/>
        </authorList>
    </citation>
    <scope>NUCLEOTIDE SEQUENCE [LARGE SCALE GENOMIC DNA]</scope>
    <source>
        <strain evidence="3">CL2024</strain>
        <tissue evidence="3">Fresh tender leaves</tissue>
    </source>
</reference>
<evidence type="ECO:0008006" key="5">
    <source>
        <dbReference type="Google" id="ProtNLM"/>
    </source>
</evidence>
<evidence type="ECO:0000313" key="3">
    <source>
        <dbReference type="EMBL" id="KAL3734449.1"/>
    </source>
</evidence>
<comment type="caution">
    <text evidence="3">The sequence shown here is derived from an EMBL/GenBank/DDBJ whole genome shotgun (WGS) entry which is preliminary data.</text>
</comment>
<evidence type="ECO:0000313" key="4">
    <source>
        <dbReference type="Proteomes" id="UP001634007"/>
    </source>
</evidence>
<evidence type="ECO:0000256" key="1">
    <source>
        <dbReference type="SAM" id="MobiDB-lite"/>
    </source>
</evidence>
<feature type="chain" id="PRO_5044837100" description="Secreted protein" evidence="2">
    <location>
        <begin position="30"/>
        <end position="134"/>
    </location>
</feature>
<accession>A0ABD3K2Y4</accession>
<gene>
    <name evidence="3" type="ORF">ACJRO7_023754</name>
</gene>
<feature type="signal peptide" evidence="2">
    <location>
        <begin position="1"/>
        <end position="29"/>
    </location>
</feature>
<sequence length="134" mass="14481">MVVQSGAGSVVLLIIPVVLVDQEPWLVYGVDVVDGKAGGGRAADAGLGLGPLGGSAAHVHGVEDEQLGRGKNRGEKKWGRSRGKKTRKRLGDFRGRYVSRIAPRQISPEEQLRLSSSPFISFFITRDKKKKTDT</sequence>
<dbReference type="EMBL" id="JBJKBG010000006">
    <property type="protein sequence ID" value="KAL3734449.1"/>
    <property type="molecule type" value="Genomic_DNA"/>
</dbReference>
<keyword evidence="4" id="KW-1185">Reference proteome</keyword>
<proteinExistence type="predicted"/>
<evidence type="ECO:0000256" key="2">
    <source>
        <dbReference type="SAM" id="SignalP"/>
    </source>
</evidence>
<feature type="compositionally biased region" description="Basic and acidic residues" evidence="1">
    <location>
        <begin position="61"/>
        <end position="78"/>
    </location>
</feature>
<protein>
    <recommendedName>
        <fullName evidence="5">Secreted protein</fullName>
    </recommendedName>
</protein>
<dbReference type="Proteomes" id="UP001634007">
    <property type="component" value="Unassembled WGS sequence"/>
</dbReference>
<keyword evidence="2" id="KW-0732">Signal</keyword>
<dbReference type="AlphaFoldDB" id="A0ABD3K2Y4"/>